<dbReference type="AlphaFoldDB" id="A0AAW2VUZ7"/>
<feature type="non-terminal residue" evidence="1">
    <location>
        <position position="190"/>
    </location>
</feature>
<sequence>MLGSARMLFLVFRTGTGIGIIRLKGCSASLLIIFRTSSLRPNHSDEDIKKAIRGISAQVSVEMNEQLLLPYSDDDEALSNLISGAEATGILQGVVVTRGGPRISHLLFADDTLIFCQASFEVMHYICRILGTLEAASGLQVNIEKSSVVFSKNILILDREALAYILGVHVVDKHVKYLGMPAVVGRSKRE</sequence>
<gene>
    <name evidence="1" type="ORF">Slati_2659600</name>
</gene>
<protein>
    <recommendedName>
        <fullName evidence="2">Reverse transcriptase domain-containing protein</fullName>
    </recommendedName>
</protein>
<reference evidence="1" key="2">
    <citation type="journal article" date="2024" name="Plant">
        <title>Genomic evolution and insights into agronomic trait innovations of Sesamum species.</title>
        <authorList>
            <person name="Miao H."/>
            <person name="Wang L."/>
            <person name="Qu L."/>
            <person name="Liu H."/>
            <person name="Sun Y."/>
            <person name="Le M."/>
            <person name="Wang Q."/>
            <person name="Wei S."/>
            <person name="Zheng Y."/>
            <person name="Lin W."/>
            <person name="Duan Y."/>
            <person name="Cao H."/>
            <person name="Xiong S."/>
            <person name="Wang X."/>
            <person name="Wei L."/>
            <person name="Li C."/>
            <person name="Ma Q."/>
            <person name="Ju M."/>
            <person name="Zhao R."/>
            <person name="Li G."/>
            <person name="Mu C."/>
            <person name="Tian Q."/>
            <person name="Mei H."/>
            <person name="Zhang T."/>
            <person name="Gao T."/>
            <person name="Zhang H."/>
        </authorList>
    </citation>
    <scope>NUCLEOTIDE SEQUENCE</scope>
    <source>
        <strain evidence="1">KEN1</strain>
    </source>
</reference>
<dbReference type="EMBL" id="JACGWN010000009">
    <property type="protein sequence ID" value="KAL0433253.1"/>
    <property type="molecule type" value="Genomic_DNA"/>
</dbReference>
<accession>A0AAW2VUZ7</accession>
<name>A0AAW2VUZ7_9LAMI</name>
<evidence type="ECO:0008006" key="2">
    <source>
        <dbReference type="Google" id="ProtNLM"/>
    </source>
</evidence>
<evidence type="ECO:0000313" key="1">
    <source>
        <dbReference type="EMBL" id="KAL0433253.1"/>
    </source>
</evidence>
<proteinExistence type="predicted"/>
<reference evidence="1" key="1">
    <citation type="submission" date="2020-06" db="EMBL/GenBank/DDBJ databases">
        <authorList>
            <person name="Li T."/>
            <person name="Hu X."/>
            <person name="Zhang T."/>
            <person name="Song X."/>
            <person name="Zhang H."/>
            <person name="Dai N."/>
            <person name="Sheng W."/>
            <person name="Hou X."/>
            <person name="Wei L."/>
        </authorList>
    </citation>
    <scope>NUCLEOTIDE SEQUENCE</scope>
    <source>
        <strain evidence="1">KEN1</strain>
        <tissue evidence="1">Leaf</tissue>
    </source>
</reference>
<comment type="caution">
    <text evidence="1">The sequence shown here is derived from an EMBL/GenBank/DDBJ whole genome shotgun (WGS) entry which is preliminary data.</text>
</comment>
<organism evidence="1">
    <name type="scientific">Sesamum latifolium</name>
    <dbReference type="NCBI Taxonomy" id="2727402"/>
    <lineage>
        <taxon>Eukaryota</taxon>
        <taxon>Viridiplantae</taxon>
        <taxon>Streptophyta</taxon>
        <taxon>Embryophyta</taxon>
        <taxon>Tracheophyta</taxon>
        <taxon>Spermatophyta</taxon>
        <taxon>Magnoliopsida</taxon>
        <taxon>eudicotyledons</taxon>
        <taxon>Gunneridae</taxon>
        <taxon>Pentapetalae</taxon>
        <taxon>asterids</taxon>
        <taxon>lamiids</taxon>
        <taxon>Lamiales</taxon>
        <taxon>Pedaliaceae</taxon>
        <taxon>Sesamum</taxon>
    </lineage>
</organism>